<evidence type="ECO:0000313" key="2">
    <source>
        <dbReference type="EMBL" id="GLV54329.1"/>
    </source>
</evidence>
<dbReference type="SUPFAM" id="SSF46689">
    <property type="entry name" value="Homeodomain-like"/>
    <property type="match status" value="1"/>
</dbReference>
<comment type="caution">
    <text evidence="2">The sequence shown here is derived from an EMBL/GenBank/DDBJ whole genome shotgun (WGS) entry which is preliminary data.</text>
</comment>
<sequence length="186" mass="21168">MSRRASQPLRLFSEEEAKELQRVSRASSESRNRHQRAVALVAVAEGKSLSEAARLVGWKSHDPVTRLTRRFNLMGLAALDDLPRSGAPRTYGPVERARIEQEARRTPDRKEDATATWSLTLLQRALRQASDGLPKVSTFTILHTLHEAGYSWQKDRTWCHTGRTLKKGKDGTVYQSEDPYTQEKKR</sequence>
<name>A0ABQ6FP84_9CHLR</name>
<gene>
    <name evidence="1" type="ORF">KDH_09540</name>
    <name evidence="2" type="ORF">KDH_11770</name>
</gene>
<evidence type="ECO:0008006" key="4">
    <source>
        <dbReference type="Google" id="ProtNLM"/>
    </source>
</evidence>
<keyword evidence="3" id="KW-1185">Reference proteome</keyword>
<evidence type="ECO:0000313" key="1">
    <source>
        <dbReference type="EMBL" id="GLV54105.1"/>
    </source>
</evidence>
<dbReference type="EMBL" id="BSRI01000001">
    <property type="protein sequence ID" value="GLV54105.1"/>
    <property type="molecule type" value="Genomic_DNA"/>
</dbReference>
<evidence type="ECO:0000313" key="3">
    <source>
        <dbReference type="Proteomes" id="UP001344906"/>
    </source>
</evidence>
<organism evidence="2 3">
    <name type="scientific">Dictyobacter halimunensis</name>
    <dbReference type="NCBI Taxonomy" id="3026934"/>
    <lineage>
        <taxon>Bacteria</taxon>
        <taxon>Bacillati</taxon>
        <taxon>Chloroflexota</taxon>
        <taxon>Ktedonobacteria</taxon>
        <taxon>Ktedonobacterales</taxon>
        <taxon>Dictyobacteraceae</taxon>
        <taxon>Dictyobacter</taxon>
    </lineage>
</organism>
<reference evidence="2 3" key="1">
    <citation type="submission" date="2023-02" db="EMBL/GenBank/DDBJ databases">
        <title>Dictyobacter halimunensis sp. nov., a new member of the class Ktedonobacteria from forest soil in a geothermal area.</title>
        <authorList>
            <person name="Rachmania M.K."/>
            <person name="Ningsih F."/>
            <person name="Sakai Y."/>
            <person name="Yabe S."/>
            <person name="Yokota A."/>
            <person name="Sjamsuridzal W."/>
        </authorList>
    </citation>
    <scope>NUCLEOTIDE SEQUENCE [LARGE SCALE GENOMIC DNA]</scope>
    <source>
        <strain evidence="2 3">S3.2.2.5</strain>
    </source>
</reference>
<dbReference type="EMBL" id="BSRI01000001">
    <property type="protein sequence ID" value="GLV54329.1"/>
    <property type="molecule type" value="Genomic_DNA"/>
</dbReference>
<dbReference type="Pfam" id="PF13565">
    <property type="entry name" value="HTH_32"/>
    <property type="match status" value="1"/>
</dbReference>
<dbReference type="RefSeq" id="WP_338247815.1">
    <property type="nucleotide sequence ID" value="NZ_BSRI01000001.1"/>
</dbReference>
<protein>
    <recommendedName>
        <fullName evidence="4">Winged helix-turn helix domain-containing protein</fullName>
    </recommendedName>
</protein>
<dbReference type="InterPro" id="IPR009057">
    <property type="entry name" value="Homeodomain-like_sf"/>
</dbReference>
<dbReference type="Proteomes" id="UP001344906">
    <property type="component" value="Unassembled WGS sequence"/>
</dbReference>
<accession>A0ABQ6FP84</accession>
<proteinExistence type="predicted"/>